<comment type="caution">
    <text evidence="3">The sequence shown here is derived from an EMBL/GenBank/DDBJ whole genome shotgun (WGS) entry which is preliminary data.</text>
</comment>
<keyword evidence="4" id="KW-1185">Reference proteome</keyword>
<name>A0AAV9GR28_9PEZI</name>
<dbReference type="Pfam" id="PF09362">
    <property type="entry name" value="DUF1996"/>
    <property type="match status" value="1"/>
</dbReference>
<evidence type="ECO:0000313" key="3">
    <source>
        <dbReference type="EMBL" id="KAK4450509.1"/>
    </source>
</evidence>
<feature type="signal peptide" evidence="1">
    <location>
        <begin position="1"/>
        <end position="16"/>
    </location>
</feature>
<dbReference type="Proteomes" id="UP001321760">
    <property type="component" value="Unassembled WGS sequence"/>
</dbReference>
<evidence type="ECO:0000313" key="4">
    <source>
        <dbReference type="Proteomes" id="UP001321760"/>
    </source>
</evidence>
<proteinExistence type="predicted"/>
<dbReference type="PANTHER" id="PTHR43662:SF3">
    <property type="entry name" value="DOMAIN PROTEIN, PUTATIVE (AFU_ORTHOLOGUE AFUA_6G11970)-RELATED"/>
    <property type="match status" value="1"/>
</dbReference>
<reference evidence="3" key="1">
    <citation type="journal article" date="2023" name="Mol. Phylogenet. Evol.">
        <title>Genome-scale phylogeny and comparative genomics of the fungal order Sordariales.</title>
        <authorList>
            <person name="Hensen N."/>
            <person name="Bonometti L."/>
            <person name="Westerberg I."/>
            <person name="Brannstrom I.O."/>
            <person name="Guillou S."/>
            <person name="Cros-Aarteil S."/>
            <person name="Calhoun S."/>
            <person name="Haridas S."/>
            <person name="Kuo A."/>
            <person name="Mondo S."/>
            <person name="Pangilinan J."/>
            <person name="Riley R."/>
            <person name="LaButti K."/>
            <person name="Andreopoulos B."/>
            <person name="Lipzen A."/>
            <person name="Chen C."/>
            <person name="Yan M."/>
            <person name="Daum C."/>
            <person name="Ng V."/>
            <person name="Clum A."/>
            <person name="Steindorff A."/>
            <person name="Ohm R.A."/>
            <person name="Martin F."/>
            <person name="Silar P."/>
            <person name="Natvig D.O."/>
            <person name="Lalanne C."/>
            <person name="Gautier V."/>
            <person name="Ament-Velasquez S.L."/>
            <person name="Kruys A."/>
            <person name="Hutchinson M.I."/>
            <person name="Powell A.J."/>
            <person name="Barry K."/>
            <person name="Miller A.N."/>
            <person name="Grigoriev I.V."/>
            <person name="Debuchy R."/>
            <person name="Gladieux P."/>
            <person name="Hiltunen Thoren M."/>
            <person name="Johannesson H."/>
        </authorList>
    </citation>
    <scope>NUCLEOTIDE SEQUENCE</scope>
    <source>
        <strain evidence="3">PSN243</strain>
    </source>
</reference>
<protein>
    <recommendedName>
        <fullName evidence="2">DUF1996 domain-containing protein</fullName>
    </recommendedName>
</protein>
<dbReference type="PANTHER" id="PTHR43662">
    <property type="match status" value="1"/>
</dbReference>
<keyword evidence="1" id="KW-0732">Signal</keyword>
<evidence type="ECO:0000256" key="1">
    <source>
        <dbReference type="SAM" id="SignalP"/>
    </source>
</evidence>
<accession>A0AAV9GR28</accession>
<feature type="domain" description="DUF1996" evidence="2">
    <location>
        <begin position="30"/>
        <end position="253"/>
    </location>
</feature>
<dbReference type="InterPro" id="IPR018535">
    <property type="entry name" value="DUF1996"/>
</dbReference>
<evidence type="ECO:0000259" key="2">
    <source>
        <dbReference type="Pfam" id="PF09362"/>
    </source>
</evidence>
<dbReference type="EMBL" id="MU865932">
    <property type="protein sequence ID" value="KAK4450509.1"/>
    <property type="molecule type" value="Genomic_DNA"/>
</dbReference>
<sequence>MKHLSLLPLFAGGAAAFLVNGLHIAQERVDPIVQPGVVSGHLHTVVGASTFNPTFDKNVWSNANCSSIIVQENKSNYWMPSLMARHANGSFSSIPVFETRIYYLNNHPEGSKVRAFPQGFRMLAGNPFATAPIPNEYQRVGGRIGYQCQNGYNDGREYWTDHLPYFNCLHFLRASVAFPDCWDGKNLDSPDHKSHVAYRFGGNQTCPPSHPVQMVEIDLEMGYWTEGYNWDQLMLSTGDRAGYGLHADYLSFWDVDLLQRALDDPTCQHRENIVSDGFAQCQTLVPHRNDAAMQACRLEAPIPQEDAGLVTPSECSALS</sequence>
<dbReference type="AlphaFoldDB" id="A0AAV9GR28"/>
<gene>
    <name evidence="3" type="ORF">QBC34DRAFT_75944</name>
</gene>
<feature type="chain" id="PRO_5043877566" description="DUF1996 domain-containing protein" evidence="1">
    <location>
        <begin position="17"/>
        <end position="319"/>
    </location>
</feature>
<organism evidence="3 4">
    <name type="scientific">Podospora aff. communis PSN243</name>
    <dbReference type="NCBI Taxonomy" id="3040156"/>
    <lineage>
        <taxon>Eukaryota</taxon>
        <taxon>Fungi</taxon>
        <taxon>Dikarya</taxon>
        <taxon>Ascomycota</taxon>
        <taxon>Pezizomycotina</taxon>
        <taxon>Sordariomycetes</taxon>
        <taxon>Sordariomycetidae</taxon>
        <taxon>Sordariales</taxon>
        <taxon>Podosporaceae</taxon>
        <taxon>Podospora</taxon>
    </lineage>
</organism>
<reference evidence="3" key="2">
    <citation type="submission" date="2023-05" db="EMBL/GenBank/DDBJ databases">
        <authorList>
            <consortium name="Lawrence Berkeley National Laboratory"/>
            <person name="Steindorff A."/>
            <person name="Hensen N."/>
            <person name="Bonometti L."/>
            <person name="Westerberg I."/>
            <person name="Brannstrom I.O."/>
            <person name="Guillou S."/>
            <person name="Cros-Aarteil S."/>
            <person name="Calhoun S."/>
            <person name="Haridas S."/>
            <person name="Kuo A."/>
            <person name="Mondo S."/>
            <person name="Pangilinan J."/>
            <person name="Riley R."/>
            <person name="Labutti K."/>
            <person name="Andreopoulos B."/>
            <person name="Lipzen A."/>
            <person name="Chen C."/>
            <person name="Yanf M."/>
            <person name="Daum C."/>
            <person name="Ng V."/>
            <person name="Clum A."/>
            <person name="Ohm R."/>
            <person name="Martin F."/>
            <person name="Silar P."/>
            <person name="Natvig D."/>
            <person name="Lalanne C."/>
            <person name="Gautier V."/>
            <person name="Ament-Velasquez S.L."/>
            <person name="Kruys A."/>
            <person name="Hutchinson M.I."/>
            <person name="Powell A.J."/>
            <person name="Barry K."/>
            <person name="Miller A.N."/>
            <person name="Grigoriev I.V."/>
            <person name="Debuchy R."/>
            <person name="Gladieux P."/>
            <person name="Thoren M.H."/>
            <person name="Johannesson H."/>
        </authorList>
    </citation>
    <scope>NUCLEOTIDE SEQUENCE</scope>
    <source>
        <strain evidence="3">PSN243</strain>
    </source>
</reference>